<dbReference type="InterPro" id="IPR008964">
    <property type="entry name" value="Invasin/intimin_cell_adhesion"/>
</dbReference>
<organism evidence="2 3">
    <name type="scientific">Alistipes putredinis</name>
    <dbReference type="NCBI Taxonomy" id="28117"/>
    <lineage>
        <taxon>Bacteria</taxon>
        <taxon>Pseudomonadati</taxon>
        <taxon>Bacteroidota</taxon>
        <taxon>Bacteroidia</taxon>
        <taxon>Bacteroidales</taxon>
        <taxon>Rikenellaceae</taxon>
        <taxon>Alistipes</taxon>
    </lineage>
</organism>
<sequence length="514" mass="56609">MTVSLFSCSKSGDGVGGVTNDSFKYTKENLYGTWKSVMAKIDGQWTDLSQPPYHYEYIISITLNSDGTCSIGGDFGIKNGKYTTQGDEVVIRGSESYWMRIKIVSLSDSSTEVTIMTEHKTIEMQLKKHFWVTGIELSESEVTVSPTTPVTLVATIFPENATNKTVIWKSDDPHVATVEDGIVKAGNISGNTTITATTDDGSFTATCKVKVNSVLILLPAELQLEKGSIKSIQCTLLDGTPCVAARWVNSSSQIIKLEQNTDEDGSFASLYGISEGTAQITTYHPLDVNTRGTCEITVNPLSGLQITYMETPLEDAWGIVSCRTLSGDTYVDPEWETSDPSIITVSKDENKTGSAFVFAHNLGTAVVTVKSKDGNKSDNYNITIQEPSIENCIKLEHQAVCVEYPYNLSIRYKISNNTPDFAKSDIHLTSIAIVTTENGDYQIFSKDLVVDYAYPRILKSGETTEGKFTAFSIRTIDLDEIKQYWKVLVKYTDSKGNSYEIVSNLISEDFTTYP</sequence>
<dbReference type="AlphaFoldDB" id="A0A1Q6F3S5"/>
<dbReference type="InterPro" id="IPR003343">
    <property type="entry name" value="Big_2"/>
</dbReference>
<dbReference type="EMBL" id="MNQH01000035">
    <property type="protein sequence ID" value="OKY93511.1"/>
    <property type="molecule type" value="Genomic_DNA"/>
</dbReference>
<dbReference type="Pfam" id="PF02368">
    <property type="entry name" value="Big_2"/>
    <property type="match status" value="1"/>
</dbReference>
<dbReference type="SUPFAM" id="SSF49373">
    <property type="entry name" value="Invasin/intimin cell-adhesion fragments"/>
    <property type="match status" value="1"/>
</dbReference>
<name>A0A1Q6F3S5_9BACT</name>
<dbReference type="Proteomes" id="UP000187417">
    <property type="component" value="Unassembled WGS sequence"/>
</dbReference>
<evidence type="ECO:0000259" key="1">
    <source>
        <dbReference type="SMART" id="SM00635"/>
    </source>
</evidence>
<protein>
    <recommendedName>
        <fullName evidence="1">BIG2 domain-containing protein</fullName>
    </recommendedName>
</protein>
<feature type="domain" description="BIG2" evidence="1">
    <location>
        <begin position="131"/>
        <end position="208"/>
    </location>
</feature>
<proteinExistence type="predicted"/>
<feature type="domain" description="BIG2" evidence="1">
    <location>
        <begin position="300"/>
        <end position="381"/>
    </location>
</feature>
<comment type="caution">
    <text evidence="2">The sequence shown here is derived from an EMBL/GenBank/DDBJ whole genome shotgun (WGS) entry which is preliminary data.</text>
</comment>
<evidence type="ECO:0000313" key="2">
    <source>
        <dbReference type="EMBL" id="OKY93511.1"/>
    </source>
</evidence>
<dbReference type="Gene3D" id="2.60.40.1080">
    <property type="match status" value="2"/>
</dbReference>
<dbReference type="SMART" id="SM00635">
    <property type="entry name" value="BID_2"/>
    <property type="match status" value="2"/>
</dbReference>
<evidence type="ECO:0000313" key="3">
    <source>
        <dbReference type="Proteomes" id="UP000187417"/>
    </source>
</evidence>
<accession>A0A1Q6F3S5</accession>
<reference evidence="2 3" key="1">
    <citation type="journal article" date="2016" name="Nat. Biotechnol.">
        <title>Measurement of bacterial replication rates in microbial communities.</title>
        <authorList>
            <person name="Brown C.T."/>
            <person name="Olm M.R."/>
            <person name="Thomas B.C."/>
            <person name="Banfield J.F."/>
        </authorList>
    </citation>
    <scope>NUCLEOTIDE SEQUENCE [LARGE SCALE GENOMIC DNA]</scope>
    <source>
        <strain evidence="2">CAG:67_53_122</strain>
    </source>
</reference>
<dbReference type="STRING" id="28117.BHV66_09105"/>
<gene>
    <name evidence="2" type="ORF">BHV66_09105</name>
</gene>